<evidence type="ECO:0000256" key="11">
    <source>
        <dbReference type="ARBA" id="ARBA00029939"/>
    </source>
</evidence>
<dbReference type="PANTHER" id="PTHR42802:SF1">
    <property type="entry name" value="L-ORNITHINE N(5)-MONOOXYGENASE"/>
    <property type="match status" value="1"/>
</dbReference>
<dbReference type="InterPro" id="IPR025700">
    <property type="entry name" value="Lys/Orn_oxygenase"/>
</dbReference>
<dbReference type="RefSeq" id="WP_110671370.1">
    <property type="nucleotide sequence ID" value="NZ_PYBW01000078.1"/>
</dbReference>
<evidence type="ECO:0000313" key="16">
    <source>
        <dbReference type="EMBL" id="PYC76941.1"/>
    </source>
</evidence>
<evidence type="ECO:0000256" key="5">
    <source>
        <dbReference type="ARBA" id="ARBA00016406"/>
    </source>
</evidence>
<evidence type="ECO:0000256" key="2">
    <source>
        <dbReference type="ARBA" id="ARBA00004924"/>
    </source>
</evidence>
<comment type="caution">
    <text evidence="16">The sequence shown here is derived from an EMBL/GenBank/DDBJ whole genome shotgun (WGS) entry which is preliminary data.</text>
</comment>
<evidence type="ECO:0000256" key="9">
    <source>
        <dbReference type="ARBA" id="ARBA00023002"/>
    </source>
</evidence>
<dbReference type="EC" id="1.14.13.59" evidence="4"/>
<evidence type="ECO:0000256" key="14">
    <source>
        <dbReference type="ARBA" id="ARBA00032738"/>
    </source>
</evidence>
<comment type="pathway">
    <text evidence="2">Siderophore biosynthesis.</text>
</comment>
<comment type="catalytic activity">
    <reaction evidence="15">
        <text>L-lysine + NADPH + O2 = N(6)-hydroxy-L-lysine + NADP(+) + H2O</text>
        <dbReference type="Rhea" id="RHEA:23228"/>
        <dbReference type="ChEBI" id="CHEBI:15377"/>
        <dbReference type="ChEBI" id="CHEBI:15379"/>
        <dbReference type="ChEBI" id="CHEBI:32551"/>
        <dbReference type="ChEBI" id="CHEBI:57783"/>
        <dbReference type="ChEBI" id="CHEBI:57820"/>
        <dbReference type="ChEBI" id="CHEBI:58349"/>
        <dbReference type="EC" id="1.14.13.59"/>
    </reaction>
</comment>
<evidence type="ECO:0000256" key="7">
    <source>
        <dbReference type="ARBA" id="ARBA00022827"/>
    </source>
</evidence>
<evidence type="ECO:0000256" key="6">
    <source>
        <dbReference type="ARBA" id="ARBA00022630"/>
    </source>
</evidence>
<gene>
    <name evidence="16" type="ORF">C7C46_20670</name>
</gene>
<evidence type="ECO:0000256" key="4">
    <source>
        <dbReference type="ARBA" id="ARBA00013076"/>
    </source>
</evidence>
<keyword evidence="9" id="KW-0560">Oxidoreductase</keyword>
<dbReference type="GO" id="GO:0047091">
    <property type="term" value="F:L-lysine 6-monooxygenase (NADPH) activity"/>
    <property type="evidence" value="ECO:0007669"/>
    <property type="project" value="UniProtKB-EC"/>
</dbReference>
<evidence type="ECO:0000256" key="1">
    <source>
        <dbReference type="ARBA" id="ARBA00001974"/>
    </source>
</evidence>
<evidence type="ECO:0000256" key="12">
    <source>
        <dbReference type="ARBA" id="ARBA00031158"/>
    </source>
</evidence>
<dbReference type="AlphaFoldDB" id="A0A2V4MZD7"/>
<comment type="cofactor">
    <cofactor evidence="1">
        <name>FAD</name>
        <dbReference type="ChEBI" id="CHEBI:57692"/>
    </cofactor>
</comment>
<sequence>MESQDRDDYDLLGVGIGPFNLSLAALADQVPGLRAVFCDSRAEFRWHPGMLVPGARMQVPFLADLVSLVDPTNPWSFLNYLRDQERLFPFYFAERFQLPRQEYDHYCRWAAERLAGCRFGTEVVAVHPDRAGFAVVLREGGAERRVRARNLVLGVGTAPSRPPAFAALAGHPAVFHSAEYLSRAEVLAGAQDITVVGSGQSGAEVFLDLLRDRGTDGTRLRWLTRTRALAPMEYSKLGLEHFTPDYTRYFHALPEAVRDRLVTEQWQLHKAASAETLADIHDVLYERTIGRPLTEAPAEITPGTEVTAALPGPCGGLELRCLHRDSGVRKVVRTDAVVLATGYRAERPQLLAPLTELIDWDEQGRFRVDLDHRVATVPGLAGGLYVQNAELHTHGVGTPDLGLGAHRAAVILNAITGRPVHRLPARTAWTSFAPAALPAQSTAHPEESHRAPSVHR</sequence>
<proteinExistence type="inferred from homology"/>
<dbReference type="OrthoDB" id="7527071at2"/>
<name>A0A2V4MZD7_9ACTN</name>
<protein>
    <recommendedName>
        <fullName evidence="5">L-lysine N6-monooxygenase MbtG</fullName>
        <ecNumber evidence="4">1.14.13.59</ecNumber>
    </recommendedName>
    <alternativeName>
        <fullName evidence="14">Lysine 6-N-hydroxylase</fullName>
    </alternativeName>
    <alternativeName>
        <fullName evidence="13">Lysine N6-hydroxylase</fullName>
    </alternativeName>
    <alternativeName>
        <fullName evidence="11">Lysine-N-oxygenase</fullName>
    </alternativeName>
    <alternativeName>
        <fullName evidence="12">Mycobactin synthase protein G</fullName>
    </alternativeName>
</protein>
<dbReference type="SUPFAM" id="SSF51905">
    <property type="entry name" value="FAD/NAD(P)-binding domain"/>
    <property type="match status" value="2"/>
</dbReference>
<keyword evidence="8" id="KW-0521">NADP</keyword>
<organism evidence="16 17">
    <name type="scientific">Streptomyces tateyamensis</name>
    <dbReference type="NCBI Taxonomy" id="565073"/>
    <lineage>
        <taxon>Bacteria</taxon>
        <taxon>Bacillati</taxon>
        <taxon>Actinomycetota</taxon>
        <taxon>Actinomycetes</taxon>
        <taxon>Kitasatosporales</taxon>
        <taxon>Streptomycetaceae</taxon>
        <taxon>Streptomyces</taxon>
    </lineage>
</organism>
<evidence type="ECO:0000256" key="3">
    <source>
        <dbReference type="ARBA" id="ARBA00007588"/>
    </source>
</evidence>
<evidence type="ECO:0000256" key="10">
    <source>
        <dbReference type="ARBA" id="ARBA00023033"/>
    </source>
</evidence>
<accession>A0A2V4MZD7</accession>
<evidence type="ECO:0000256" key="15">
    <source>
        <dbReference type="ARBA" id="ARBA00048407"/>
    </source>
</evidence>
<dbReference type="EMBL" id="PYBW01000078">
    <property type="protein sequence ID" value="PYC76941.1"/>
    <property type="molecule type" value="Genomic_DNA"/>
</dbReference>
<keyword evidence="17" id="KW-1185">Reference proteome</keyword>
<reference evidence="16 17" key="1">
    <citation type="submission" date="2018-03" db="EMBL/GenBank/DDBJ databases">
        <title>Bioinformatic expansion and discovery of thiopeptide antibiotics.</title>
        <authorList>
            <person name="Schwalen C.J."/>
            <person name="Hudson G.A."/>
            <person name="Mitchell D.A."/>
        </authorList>
    </citation>
    <scope>NUCLEOTIDE SEQUENCE [LARGE SCALE GENOMIC DNA]</scope>
    <source>
        <strain evidence="16 17">ATCC 21389</strain>
    </source>
</reference>
<keyword evidence="6" id="KW-0285">Flavoprotein</keyword>
<dbReference type="Pfam" id="PF13434">
    <property type="entry name" value="Lys_Orn_oxgnase"/>
    <property type="match status" value="1"/>
</dbReference>
<comment type="similarity">
    <text evidence="3">Belongs to the lysine N(6)-hydroxylase/L-ornithine N(5)-oxygenase family.</text>
</comment>
<keyword evidence="10 16" id="KW-0503">Monooxygenase</keyword>
<evidence type="ECO:0000256" key="13">
    <source>
        <dbReference type="ARBA" id="ARBA00032493"/>
    </source>
</evidence>
<dbReference type="Proteomes" id="UP000248039">
    <property type="component" value="Unassembled WGS sequence"/>
</dbReference>
<evidence type="ECO:0000313" key="17">
    <source>
        <dbReference type="Proteomes" id="UP000248039"/>
    </source>
</evidence>
<keyword evidence="7" id="KW-0274">FAD</keyword>
<dbReference type="Gene3D" id="3.50.50.60">
    <property type="entry name" value="FAD/NAD(P)-binding domain"/>
    <property type="match status" value="1"/>
</dbReference>
<evidence type="ECO:0000256" key="8">
    <source>
        <dbReference type="ARBA" id="ARBA00022857"/>
    </source>
</evidence>
<dbReference type="PANTHER" id="PTHR42802">
    <property type="entry name" value="MONOOXYGENASE"/>
    <property type="match status" value="1"/>
</dbReference>
<dbReference type="InterPro" id="IPR036188">
    <property type="entry name" value="FAD/NAD-bd_sf"/>
</dbReference>